<evidence type="ECO:0000313" key="2">
    <source>
        <dbReference type="EMBL" id="QIA08778.1"/>
    </source>
</evidence>
<name>A0A6C0RDP2_9BACT</name>
<dbReference type="InterPro" id="IPR016071">
    <property type="entry name" value="Staphylococal_nuclease_OB-fold"/>
</dbReference>
<dbReference type="KEGG" id="drc:G0Q07_14085"/>
<dbReference type="PROSITE" id="PS50830">
    <property type="entry name" value="TNASE_3"/>
    <property type="match status" value="1"/>
</dbReference>
<reference evidence="2 3" key="1">
    <citation type="submission" date="2020-02" db="EMBL/GenBank/DDBJ databases">
        <title>Genome sequencing for Draconibacterium sp. strain M1.</title>
        <authorList>
            <person name="Park S.-J."/>
        </authorList>
    </citation>
    <scope>NUCLEOTIDE SEQUENCE [LARGE SCALE GENOMIC DNA]</scope>
    <source>
        <strain evidence="2 3">M1</strain>
    </source>
</reference>
<dbReference type="SUPFAM" id="SSF50199">
    <property type="entry name" value="Staphylococcal nuclease"/>
    <property type="match status" value="1"/>
</dbReference>
<accession>A0A6C0RDP2</accession>
<evidence type="ECO:0000313" key="3">
    <source>
        <dbReference type="Proteomes" id="UP000474630"/>
    </source>
</evidence>
<organism evidence="2 3">
    <name type="scientific">Draconibacterium halophilum</name>
    <dbReference type="NCBI Taxonomy" id="2706887"/>
    <lineage>
        <taxon>Bacteria</taxon>
        <taxon>Pseudomonadati</taxon>
        <taxon>Bacteroidota</taxon>
        <taxon>Bacteroidia</taxon>
        <taxon>Marinilabiliales</taxon>
        <taxon>Prolixibacteraceae</taxon>
        <taxon>Draconibacterium</taxon>
    </lineage>
</organism>
<dbReference type="Pfam" id="PF00565">
    <property type="entry name" value="SNase"/>
    <property type="match status" value="1"/>
</dbReference>
<dbReference type="SMART" id="SM00318">
    <property type="entry name" value="SNc"/>
    <property type="match status" value="1"/>
</dbReference>
<sequence length="116" mass="13490">MYTYKATVERVVDGDTIDLVIDLGFKITTFQRIRLRGINTPETYNVKRESEEYKKGMKAKAFVIERISNNNNEIIVETDKDVGKFGRYIGVIRLPDKEQALNDELVEKGYAKYVEY</sequence>
<dbReference type="AlphaFoldDB" id="A0A6C0RDP2"/>
<dbReference type="RefSeq" id="WP_163347195.1">
    <property type="nucleotide sequence ID" value="NZ_CP048409.1"/>
</dbReference>
<keyword evidence="3" id="KW-1185">Reference proteome</keyword>
<evidence type="ECO:0000259" key="1">
    <source>
        <dbReference type="PROSITE" id="PS50830"/>
    </source>
</evidence>
<dbReference type="InterPro" id="IPR035437">
    <property type="entry name" value="SNase_OB-fold_sf"/>
</dbReference>
<feature type="domain" description="TNase-like" evidence="1">
    <location>
        <begin position="2"/>
        <end position="116"/>
    </location>
</feature>
<gene>
    <name evidence="2" type="ORF">G0Q07_14085</name>
</gene>
<protein>
    <submittedName>
        <fullName evidence="2">Nuclease</fullName>
    </submittedName>
</protein>
<dbReference type="EMBL" id="CP048409">
    <property type="protein sequence ID" value="QIA08778.1"/>
    <property type="molecule type" value="Genomic_DNA"/>
</dbReference>
<dbReference type="Gene3D" id="2.40.50.90">
    <property type="match status" value="1"/>
</dbReference>
<dbReference type="Proteomes" id="UP000474630">
    <property type="component" value="Chromosome"/>
</dbReference>
<proteinExistence type="predicted"/>